<organism evidence="1">
    <name type="scientific">Caldithrix abyssi</name>
    <dbReference type="NCBI Taxonomy" id="187145"/>
    <lineage>
        <taxon>Bacteria</taxon>
        <taxon>Pseudomonadati</taxon>
        <taxon>Calditrichota</taxon>
        <taxon>Calditrichia</taxon>
        <taxon>Calditrichales</taxon>
        <taxon>Calditrichaceae</taxon>
        <taxon>Caldithrix</taxon>
    </lineage>
</organism>
<protein>
    <submittedName>
        <fullName evidence="1">Uncharacterized protein</fullName>
    </submittedName>
</protein>
<name>A0A7V1PWS0_CALAY</name>
<accession>A0A7V1PWS0</accession>
<proteinExistence type="predicted"/>
<gene>
    <name evidence="1" type="ORF">ENJ10_14425</name>
</gene>
<reference evidence="1" key="1">
    <citation type="journal article" date="2020" name="mSystems">
        <title>Genome- and Community-Level Interaction Insights into Carbon Utilization and Element Cycling Functions of Hydrothermarchaeota in Hydrothermal Sediment.</title>
        <authorList>
            <person name="Zhou Z."/>
            <person name="Liu Y."/>
            <person name="Xu W."/>
            <person name="Pan J."/>
            <person name="Luo Z.H."/>
            <person name="Li M."/>
        </authorList>
    </citation>
    <scope>NUCLEOTIDE SEQUENCE [LARGE SCALE GENOMIC DNA]</scope>
    <source>
        <strain evidence="1">HyVt-456</strain>
    </source>
</reference>
<dbReference type="AlphaFoldDB" id="A0A7V1PWS0"/>
<dbReference type="EMBL" id="DRLD01000409">
    <property type="protein sequence ID" value="HED11882.1"/>
    <property type="molecule type" value="Genomic_DNA"/>
</dbReference>
<dbReference type="Proteomes" id="UP000886005">
    <property type="component" value="Unassembled WGS sequence"/>
</dbReference>
<comment type="caution">
    <text evidence="1">The sequence shown here is derived from an EMBL/GenBank/DDBJ whole genome shotgun (WGS) entry which is preliminary data.</text>
</comment>
<evidence type="ECO:0000313" key="1">
    <source>
        <dbReference type="EMBL" id="HED11882.1"/>
    </source>
</evidence>
<sequence length="135" mass="15699">MDDINLVLSGVFDDIILGRGIKRAVHELSYKGRDYRQLFLRRLEANGFRERALRDVAVETGWRIPGFWLDGEGRAWFGHLFWEIFSENRKRKIWGSVKRNGKGDWQIILPGNSGQKVFLNPGLKQEVDIYHLTGI</sequence>